<dbReference type="GO" id="GO:0005737">
    <property type="term" value="C:cytoplasm"/>
    <property type="evidence" value="ECO:0007669"/>
    <property type="project" value="UniProtKB-SubCell"/>
</dbReference>
<dbReference type="InterPro" id="IPR002347">
    <property type="entry name" value="SDR_fam"/>
</dbReference>
<dbReference type="Gene3D" id="3.40.50.720">
    <property type="entry name" value="NAD(P)-binding Rossmann-like Domain"/>
    <property type="match status" value="1"/>
</dbReference>
<dbReference type="PANTHER" id="PTHR44085:SF2">
    <property type="entry name" value="SEPIAPTERIN REDUCTASE"/>
    <property type="match status" value="1"/>
</dbReference>
<dbReference type="PANTHER" id="PTHR44085">
    <property type="entry name" value="SEPIAPTERIN REDUCTASE"/>
    <property type="match status" value="1"/>
</dbReference>
<dbReference type="PRINTS" id="PR00081">
    <property type="entry name" value="GDHRDH"/>
</dbReference>
<evidence type="ECO:0000313" key="5">
    <source>
        <dbReference type="EMBL" id="PIT38908.1"/>
    </source>
</evidence>
<comment type="caution">
    <text evidence="5">The sequence shown here is derived from an EMBL/GenBank/DDBJ whole genome shotgun (WGS) entry which is preliminary data.</text>
</comment>
<comment type="subcellular location">
    <subcellularLocation>
        <location evidence="1">Cytoplasm</location>
    </subcellularLocation>
</comment>
<evidence type="ECO:0000256" key="3">
    <source>
        <dbReference type="ARBA" id="ARBA00022857"/>
    </source>
</evidence>
<dbReference type="AlphaFoldDB" id="A0A2N9X6V5"/>
<dbReference type="SUPFAM" id="SSF51735">
    <property type="entry name" value="NAD(P)-binding Rossmann-fold domains"/>
    <property type="match status" value="1"/>
</dbReference>
<dbReference type="InterPro" id="IPR036291">
    <property type="entry name" value="NAD(P)-bd_dom_sf"/>
</dbReference>
<keyword evidence="6" id="KW-1185">Reference proteome</keyword>
<sequence length="244" mass="26166">MEREINMQNCVIITGHSRGLGRALAEYYLNQEVKVIGLSRHGWDNPPERLLQYAIDFANTEAISTLVQSASWQNGLENKNEVTLINNAGIVEPNALAGQQGCDAISKAIAVNITAPMLLTNAVIAAATKAAIRIAHISSGAGRHPIAGWSVYGATKAALDQHAAVIAAEQHPRVRIASIAPGVVDTNMQQCIRAADAAKFPMVNNFINMKTNSQLQSAAETAQKIATMIAANDYGQQTLRDVRE</sequence>
<keyword evidence="2" id="KW-0963">Cytoplasm</keyword>
<dbReference type="EMBL" id="MEIL01000029">
    <property type="protein sequence ID" value="PIT38908.1"/>
    <property type="molecule type" value="Genomic_DNA"/>
</dbReference>
<evidence type="ECO:0000313" key="6">
    <source>
        <dbReference type="Proteomes" id="UP000230202"/>
    </source>
</evidence>
<dbReference type="Pfam" id="PF00106">
    <property type="entry name" value="adh_short"/>
    <property type="match status" value="1"/>
</dbReference>
<protein>
    <recommendedName>
        <fullName evidence="7">Short-chain dehydrogenase</fullName>
    </recommendedName>
</protein>
<proteinExistence type="predicted"/>
<dbReference type="Proteomes" id="UP000230202">
    <property type="component" value="Unassembled WGS sequence"/>
</dbReference>
<dbReference type="InterPro" id="IPR051721">
    <property type="entry name" value="Biopterin_syn/organic_redct"/>
</dbReference>
<reference evidence="5" key="1">
    <citation type="journal article" date="2017" name="MBio">
        <title>Type VI secretion-mediated competition in the bee gut microbiome.</title>
        <authorList>
            <person name="Steele M.I."/>
            <person name="Kwong W.K."/>
            <person name="Powell J.E."/>
            <person name="Whiteley M."/>
            <person name="Moran N.A."/>
        </authorList>
    </citation>
    <scope>NUCLEOTIDE SEQUENCE [LARGE SCALE GENOMIC DNA]</scope>
    <source>
        <strain evidence="5">WkB273</strain>
    </source>
</reference>
<dbReference type="GO" id="GO:0006729">
    <property type="term" value="P:tetrahydrobiopterin biosynthetic process"/>
    <property type="evidence" value="ECO:0007669"/>
    <property type="project" value="TreeGrafter"/>
</dbReference>
<evidence type="ECO:0000256" key="4">
    <source>
        <dbReference type="ARBA" id="ARBA00023002"/>
    </source>
</evidence>
<keyword evidence="3" id="KW-0521">NADP</keyword>
<evidence type="ECO:0008006" key="7">
    <source>
        <dbReference type="Google" id="ProtNLM"/>
    </source>
</evidence>
<evidence type="ECO:0000256" key="1">
    <source>
        <dbReference type="ARBA" id="ARBA00004496"/>
    </source>
</evidence>
<accession>A0A2N9X6V5</accession>
<keyword evidence="4" id="KW-0560">Oxidoreductase</keyword>
<gene>
    <name evidence="5" type="ORF">BHC54_09655</name>
</gene>
<evidence type="ECO:0000256" key="2">
    <source>
        <dbReference type="ARBA" id="ARBA00022490"/>
    </source>
</evidence>
<organism evidence="5 6">
    <name type="scientific">Snodgrassella alvi</name>
    <dbReference type="NCBI Taxonomy" id="1196083"/>
    <lineage>
        <taxon>Bacteria</taxon>
        <taxon>Pseudomonadati</taxon>
        <taxon>Pseudomonadota</taxon>
        <taxon>Betaproteobacteria</taxon>
        <taxon>Neisseriales</taxon>
        <taxon>Neisseriaceae</taxon>
        <taxon>Snodgrassella</taxon>
    </lineage>
</organism>
<name>A0A2N9X6V5_9NEIS</name>
<dbReference type="GO" id="GO:0004757">
    <property type="term" value="F:sepiapterin reductase (NADP+) activity"/>
    <property type="evidence" value="ECO:0007669"/>
    <property type="project" value="TreeGrafter"/>
</dbReference>